<proteinExistence type="predicted"/>
<dbReference type="RefSeq" id="WP_191043374.1">
    <property type="nucleotide sequence ID" value="NZ_JACXAA010000030.1"/>
</dbReference>
<dbReference type="AlphaFoldDB" id="A0A927B9J2"/>
<keyword evidence="1" id="KW-1133">Transmembrane helix</keyword>
<keyword evidence="1" id="KW-0812">Transmembrane</keyword>
<dbReference type="EMBL" id="JACXAA010000030">
    <property type="protein sequence ID" value="MBD2757753.1"/>
    <property type="molecule type" value="Genomic_DNA"/>
</dbReference>
<evidence type="ECO:0000313" key="3">
    <source>
        <dbReference type="Proteomes" id="UP000653797"/>
    </source>
</evidence>
<gene>
    <name evidence="2" type="ORF">IC230_33120</name>
</gene>
<comment type="caution">
    <text evidence="2">The sequence shown here is derived from an EMBL/GenBank/DDBJ whole genome shotgun (WGS) entry which is preliminary data.</text>
</comment>
<accession>A0A927B9J2</accession>
<reference evidence="2" key="1">
    <citation type="submission" date="2020-09" db="EMBL/GenBank/DDBJ databases">
        <authorList>
            <person name="Kim M.K."/>
        </authorList>
    </citation>
    <scope>NUCLEOTIDE SEQUENCE</scope>
    <source>
        <strain evidence="2">BT704</strain>
    </source>
</reference>
<name>A0A927B9J2_9BACT</name>
<sequence length="132" mass="14611">MTIKTKRILDLSALFSIIVIYLIACTGNSFNVRSASQRHEFKVKQTHFQLSIDAPVVAEITGVLDGKAVVFMPNGPQDSTGVPVWDNSYSVVKLSKGRVSKKVYIGEMSGDFKLIYQPTTAKNGLLNIRIDY</sequence>
<keyword evidence="3" id="KW-1185">Reference proteome</keyword>
<protein>
    <submittedName>
        <fullName evidence="2">Uncharacterized protein</fullName>
    </submittedName>
</protein>
<dbReference type="Proteomes" id="UP000653797">
    <property type="component" value="Unassembled WGS sequence"/>
</dbReference>
<evidence type="ECO:0000313" key="2">
    <source>
        <dbReference type="EMBL" id="MBD2757753.1"/>
    </source>
</evidence>
<feature type="transmembrane region" description="Helical" evidence="1">
    <location>
        <begin position="7"/>
        <end position="24"/>
    </location>
</feature>
<organism evidence="2 3">
    <name type="scientific">Spirosoma validum</name>
    <dbReference type="NCBI Taxonomy" id="2771355"/>
    <lineage>
        <taxon>Bacteria</taxon>
        <taxon>Pseudomonadati</taxon>
        <taxon>Bacteroidota</taxon>
        <taxon>Cytophagia</taxon>
        <taxon>Cytophagales</taxon>
        <taxon>Cytophagaceae</taxon>
        <taxon>Spirosoma</taxon>
    </lineage>
</organism>
<keyword evidence="1" id="KW-0472">Membrane</keyword>
<evidence type="ECO:0000256" key="1">
    <source>
        <dbReference type="SAM" id="Phobius"/>
    </source>
</evidence>